<accession>A0A7W3UXL0</accession>
<keyword evidence="1" id="KW-0732">Signal</keyword>
<dbReference type="EMBL" id="JACIUV010000001">
    <property type="protein sequence ID" value="MBB1115733.1"/>
    <property type="molecule type" value="Genomic_DNA"/>
</dbReference>
<feature type="signal peptide" evidence="1">
    <location>
        <begin position="1"/>
        <end position="22"/>
    </location>
</feature>
<dbReference type="AlphaFoldDB" id="A0A7W3UXL0"/>
<name>A0A7W3UXL0_9GAMM</name>
<organism evidence="2 3">
    <name type="scientific">Stenotrophomonas koreensis</name>
    <dbReference type="NCBI Taxonomy" id="266128"/>
    <lineage>
        <taxon>Bacteria</taxon>
        <taxon>Pseudomonadati</taxon>
        <taxon>Pseudomonadota</taxon>
        <taxon>Gammaproteobacteria</taxon>
        <taxon>Lysobacterales</taxon>
        <taxon>Lysobacteraceae</taxon>
        <taxon>Stenotrophomonas</taxon>
    </lineage>
</organism>
<dbReference type="Proteomes" id="UP000550609">
    <property type="component" value="Unassembled WGS sequence"/>
</dbReference>
<evidence type="ECO:0008006" key="4">
    <source>
        <dbReference type="Google" id="ProtNLM"/>
    </source>
</evidence>
<proteinExistence type="predicted"/>
<dbReference type="RefSeq" id="WP_182621155.1">
    <property type="nucleotide sequence ID" value="NZ_JACIUV010000001.1"/>
</dbReference>
<gene>
    <name evidence="2" type="ORF">H4O09_01455</name>
</gene>
<reference evidence="2 3" key="1">
    <citation type="submission" date="2020-08" db="EMBL/GenBank/DDBJ databases">
        <title>Stenotrophomonas sp. W1S232.</title>
        <authorList>
            <person name="Deng Y."/>
        </authorList>
    </citation>
    <scope>NUCLEOTIDE SEQUENCE [LARGE SCALE GENOMIC DNA]</scope>
    <source>
        <strain evidence="2 3">W1S232</strain>
    </source>
</reference>
<evidence type="ECO:0000313" key="2">
    <source>
        <dbReference type="EMBL" id="MBB1115733.1"/>
    </source>
</evidence>
<comment type="caution">
    <text evidence="2">The sequence shown here is derived from an EMBL/GenBank/DDBJ whole genome shotgun (WGS) entry which is preliminary data.</text>
</comment>
<evidence type="ECO:0000256" key="1">
    <source>
        <dbReference type="SAM" id="SignalP"/>
    </source>
</evidence>
<protein>
    <recommendedName>
        <fullName evidence="4">Secreted protein</fullName>
    </recommendedName>
</protein>
<sequence>MPNAVSLMLPRWLAMVIVCLLATGCGPEPDARAAPSADARAAAGSVSAASPSAATDSDQSVWENGMAYATLRSRLLSRGWVPLPDAQCRANVVGDNHVALCAADTQQCEPCEALPELSACSGTGHCTMQFQGEGGKMLRVSTYGDVHRHTAVGEPEDLVVTALEPVSF</sequence>
<feature type="chain" id="PRO_5030510319" description="Secreted protein" evidence="1">
    <location>
        <begin position="23"/>
        <end position="168"/>
    </location>
</feature>
<evidence type="ECO:0000313" key="3">
    <source>
        <dbReference type="Proteomes" id="UP000550609"/>
    </source>
</evidence>